<evidence type="ECO:0000313" key="2">
    <source>
        <dbReference type="Proteomes" id="UP000221438"/>
    </source>
</evidence>
<proteinExistence type="predicted"/>
<dbReference type="Proteomes" id="UP000221438">
    <property type="component" value="Unassembled WGS sequence"/>
</dbReference>
<dbReference type="RefSeq" id="WP_098774780.1">
    <property type="nucleotide sequence ID" value="NZ_NUJQ01000041.1"/>
</dbReference>
<comment type="caution">
    <text evidence="1">The sequence shown here is derived from an EMBL/GenBank/DDBJ whole genome shotgun (WGS) entry which is preliminary data.</text>
</comment>
<name>A0A2C0EIQ6_BACCE</name>
<reference evidence="1 2" key="1">
    <citation type="submission" date="2017-09" db="EMBL/GenBank/DDBJ databases">
        <title>Large-scale bioinformatics analysis of Bacillus genomes uncovers conserved roles of natural products in bacterial physiology.</title>
        <authorList>
            <consortium name="Agbiome Team Llc"/>
            <person name="Bleich R.M."/>
            <person name="Grubbs K.J."/>
            <person name="Santa Maria K.C."/>
            <person name="Allen S.E."/>
            <person name="Farag S."/>
            <person name="Shank E.A."/>
            <person name="Bowers A."/>
        </authorList>
    </citation>
    <scope>NUCLEOTIDE SEQUENCE [LARGE SCALE GENOMIC DNA]</scope>
    <source>
        <strain evidence="1 2">AFS046104</strain>
    </source>
</reference>
<evidence type="ECO:0000313" key="1">
    <source>
        <dbReference type="EMBL" id="PGQ05941.1"/>
    </source>
</evidence>
<sequence>MTENQDAFVLLKCVESRFAESMLDGKFYFARNRYFIDLEEKQTDKGIGDKREGVWSRVLDQQKDKFTFIIEDGTEIPLNFNKGIFRQTHSDLKDCPICCFVMLSVKNDFNVDEEQGKITLKQEVERKLSEQFAGRDLILFTDMDGFMERMDAACKKENLGWMRGKVTYYDDETECHPLPREEAESNPARTLLYKRKFFEFQKEFRYIFKTPQDNDILLDIGNIKDIAYNLGKIKAGKIQFGLRYNTETTV</sequence>
<dbReference type="AlphaFoldDB" id="A0A2C0EIQ6"/>
<protein>
    <submittedName>
        <fullName evidence="1">Uncharacterized protein</fullName>
    </submittedName>
</protein>
<gene>
    <name evidence="1" type="ORF">COA08_23615</name>
</gene>
<accession>A0A2C0EIQ6</accession>
<dbReference type="EMBL" id="NUJQ01000041">
    <property type="protein sequence ID" value="PGQ05941.1"/>
    <property type="molecule type" value="Genomic_DNA"/>
</dbReference>
<organism evidence="1 2">
    <name type="scientific">Bacillus cereus</name>
    <dbReference type="NCBI Taxonomy" id="1396"/>
    <lineage>
        <taxon>Bacteria</taxon>
        <taxon>Bacillati</taxon>
        <taxon>Bacillota</taxon>
        <taxon>Bacilli</taxon>
        <taxon>Bacillales</taxon>
        <taxon>Bacillaceae</taxon>
        <taxon>Bacillus</taxon>
        <taxon>Bacillus cereus group</taxon>
    </lineage>
</organism>